<dbReference type="AlphaFoldDB" id="A0A9D1CMG2"/>
<reference evidence="2" key="2">
    <citation type="journal article" date="2021" name="PeerJ">
        <title>Extensive microbial diversity within the chicken gut microbiome revealed by metagenomics and culture.</title>
        <authorList>
            <person name="Gilroy R."/>
            <person name="Ravi A."/>
            <person name="Getino M."/>
            <person name="Pursley I."/>
            <person name="Horton D.L."/>
            <person name="Alikhan N.F."/>
            <person name="Baker D."/>
            <person name="Gharbi K."/>
            <person name="Hall N."/>
            <person name="Watson M."/>
            <person name="Adriaenssens E.M."/>
            <person name="Foster-Nyarko E."/>
            <person name="Jarju S."/>
            <person name="Secka A."/>
            <person name="Antonio M."/>
            <person name="Oren A."/>
            <person name="Chaudhuri R.R."/>
            <person name="La Ragione R."/>
            <person name="Hildebrand F."/>
            <person name="Pallen M.J."/>
        </authorList>
    </citation>
    <scope>NUCLEOTIDE SEQUENCE</scope>
    <source>
        <strain evidence="2">13361</strain>
    </source>
</reference>
<dbReference type="InterPro" id="IPR027417">
    <property type="entry name" value="P-loop_NTPase"/>
</dbReference>
<name>A0A9D1CMG2_9FIRM</name>
<protein>
    <submittedName>
        <fullName evidence="2">Outer membrane insertion C- signal</fullName>
    </submittedName>
</protein>
<dbReference type="EMBL" id="DVFK01000107">
    <property type="protein sequence ID" value="HIQ68390.1"/>
    <property type="molecule type" value="Genomic_DNA"/>
</dbReference>
<accession>A0A9D1CMG2</accession>
<dbReference type="Pfam" id="PF21537">
    <property type="entry name" value="DUF1980_C"/>
    <property type="match status" value="1"/>
</dbReference>
<gene>
    <name evidence="2" type="ORF">IAB74_07790</name>
</gene>
<evidence type="ECO:0000313" key="3">
    <source>
        <dbReference type="Proteomes" id="UP000886796"/>
    </source>
</evidence>
<organism evidence="2 3">
    <name type="scientific">Candidatus Faecousia excrementigallinarum</name>
    <dbReference type="NCBI Taxonomy" id="2840806"/>
    <lineage>
        <taxon>Bacteria</taxon>
        <taxon>Bacillati</taxon>
        <taxon>Bacillota</taxon>
        <taxon>Clostridia</taxon>
        <taxon>Eubacteriales</taxon>
        <taxon>Oscillospiraceae</taxon>
        <taxon>Faecousia</taxon>
    </lineage>
</organism>
<proteinExistence type="predicted"/>
<reference evidence="2" key="1">
    <citation type="submission" date="2020-10" db="EMBL/GenBank/DDBJ databases">
        <authorList>
            <person name="Gilroy R."/>
        </authorList>
    </citation>
    <scope>NUCLEOTIDE SEQUENCE</scope>
    <source>
        <strain evidence="2">13361</strain>
    </source>
</reference>
<comment type="caution">
    <text evidence="2">The sequence shown here is derived from an EMBL/GenBank/DDBJ whole genome shotgun (WGS) entry which is preliminary data.</text>
</comment>
<sequence length="313" mass="35746">MTQIPVYTFTGFLDSGKTKFIQETLEDPRFNGGERTLLLVFEEGEEEYDFSTYPHKNVYLEVLDQQTVDPKTLQALAKKYKAQRIVAELNGMQLVGDLYSRFPEEWVVAQEVMFADSTTIMTYNANMRNLVMDKLVGAQMVVFNRVTPGADTLPLHKLARAANRRIDILYDYTDGTTAFDELQDPLPFDINAPVIEIKDEDYALWYRDVTEEPKKYAGKTVRFKGQVAMLRRDRNTMFAPGRFVMTCCEADIEFFGVPCRYPNSKELKPRSWVMVEATVAAEKHAVYQNELGPVLTAIRVEPAEPADPEVATF</sequence>
<evidence type="ECO:0000313" key="2">
    <source>
        <dbReference type="EMBL" id="HIQ68390.1"/>
    </source>
</evidence>
<evidence type="ECO:0000259" key="1">
    <source>
        <dbReference type="Pfam" id="PF21537"/>
    </source>
</evidence>
<dbReference type="Proteomes" id="UP000886796">
    <property type="component" value="Unassembled WGS sequence"/>
</dbReference>
<dbReference type="InterPro" id="IPR048447">
    <property type="entry name" value="DUF1980_C"/>
</dbReference>
<dbReference type="Gene3D" id="3.40.50.300">
    <property type="entry name" value="P-loop containing nucleotide triphosphate hydrolases"/>
    <property type="match status" value="1"/>
</dbReference>
<feature type="domain" description="DUF1980" evidence="1">
    <location>
        <begin position="191"/>
        <end position="304"/>
    </location>
</feature>